<keyword evidence="3" id="KW-1185">Reference proteome</keyword>
<comment type="caution">
    <text evidence="2">The sequence shown here is derived from an EMBL/GenBank/DDBJ whole genome shotgun (WGS) entry which is preliminary data.</text>
</comment>
<dbReference type="AlphaFoldDB" id="A0A7J5AE50"/>
<reference evidence="2 3" key="1">
    <citation type="submission" date="2019-09" db="EMBL/GenBank/DDBJ databases">
        <title>Flavobacterium sp. nov., isolated from glacier ice.</title>
        <authorList>
            <person name="Liu Q."/>
        </authorList>
    </citation>
    <scope>NUCLEOTIDE SEQUENCE [LARGE SCALE GENOMIC DNA]</scope>
    <source>
        <strain evidence="2 3">NBRC 112527</strain>
    </source>
</reference>
<dbReference type="OrthoDB" id="9811293at2"/>
<proteinExistence type="predicted"/>
<feature type="transmembrane region" description="Helical" evidence="1">
    <location>
        <begin position="100"/>
        <end position="118"/>
    </location>
</feature>
<evidence type="ECO:0000256" key="1">
    <source>
        <dbReference type="SAM" id="Phobius"/>
    </source>
</evidence>
<feature type="transmembrane region" description="Helical" evidence="1">
    <location>
        <begin position="164"/>
        <end position="182"/>
    </location>
</feature>
<accession>A0A7J5AE50</accession>
<dbReference type="PANTHER" id="PTHR39419">
    <property type="entry name" value="SLL0814 PROTEIN"/>
    <property type="match status" value="1"/>
</dbReference>
<feature type="transmembrane region" description="Helical" evidence="1">
    <location>
        <begin position="57"/>
        <end position="80"/>
    </location>
</feature>
<organism evidence="2 3">
    <name type="scientific">Flavobacterium luteum</name>
    <dbReference type="NCBI Taxonomy" id="2026654"/>
    <lineage>
        <taxon>Bacteria</taxon>
        <taxon>Pseudomonadati</taxon>
        <taxon>Bacteroidota</taxon>
        <taxon>Flavobacteriia</taxon>
        <taxon>Flavobacteriales</taxon>
        <taxon>Flavobacteriaceae</taxon>
        <taxon>Flavobacterium</taxon>
    </lineage>
</organism>
<feature type="transmembrane region" description="Helical" evidence="1">
    <location>
        <begin position="30"/>
        <end position="48"/>
    </location>
</feature>
<evidence type="ECO:0000313" key="2">
    <source>
        <dbReference type="EMBL" id="KAB1155718.1"/>
    </source>
</evidence>
<dbReference type="Proteomes" id="UP000490922">
    <property type="component" value="Unassembled WGS sequence"/>
</dbReference>
<keyword evidence="1" id="KW-0472">Membrane</keyword>
<dbReference type="PANTHER" id="PTHR39419:SF1">
    <property type="entry name" value="SLL0814 PROTEIN"/>
    <property type="match status" value="1"/>
</dbReference>
<keyword evidence="1" id="KW-1133">Transmembrane helix</keyword>
<dbReference type="RefSeq" id="WP_151107548.1">
    <property type="nucleotide sequence ID" value="NZ_WAEM01000004.1"/>
</dbReference>
<name>A0A7J5AE50_9FLAO</name>
<sequence>MTKDYKRYFLYFLILVYVSGSIGFVLNPSFFSPFTPYTLLLTCFVFLIHQPLLEKKFILSFLSIAVMGFIIEVTGVKTGLIFGQYSYGDGLGYKLVDVPLIISINWAILICAGVITVSSIFTNKLIVLGVSALLVTGIDLLIEQVAYKLDFWQFKGGLPDLHNYIGWILVAFFTPYLFYSTIIKGHRKVSLIVLILQIIFFTYLFLFY</sequence>
<feature type="transmembrane region" description="Helical" evidence="1">
    <location>
        <begin position="125"/>
        <end position="144"/>
    </location>
</feature>
<protein>
    <submittedName>
        <fullName evidence="2">Carotenoid biosynthesis protein</fullName>
    </submittedName>
</protein>
<dbReference type="Pfam" id="PF04240">
    <property type="entry name" value="Caroten_synth"/>
    <property type="match status" value="1"/>
</dbReference>
<feature type="transmembrane region" description="Helical" evidence="1">
    <location>
        <begin position="7"/>
        <end position="24"/>
    </location>
</feature>
<feature type="transmembrane region" description="Helical" evidence="1">
    <location>
        <begin position="189"/>
        <end position="207"/>
    </location>
</feature>
<keyword evidence="1" id="KW-0812">Transmembrane</keyword>
<dbReference type="EMBL" id="WAEM01000004">
    <property type="protein sequence ID" value="KAB1155718.1"/>
    <property type="molecule type" value="Genomic_DNA"/>
</dbReference>
<gene>
    <name evidence="2" type="ORF">F6464_09345</name>
</gene>
<evidence type="ECO:0000313" key="3">
    <source>
        <dbReference type="Proteomes" id="UP000490922"/>
    </source>
</evidence>
<dbReference type="InterPro" id="IPR007354">
    <property type="entry name" value="CruF-like"/>
</dbReference>